<reference evidence="3 4" key="1">
    <citation type="journal article" date="2010" name="Proc. Natl. Acad. Sci. U.S.A.">
        <title>Insights into evolution of multicellular fungi from the assembled chromosomes of the mushroom Coprinopsis cinerea (Coprinus cinereus).</title>
        <authorList>
            <person name="Stajich J.E."/>
            <person name="Wilke S.K."/>
            <person name="Ahren D."/>
            <person name="Au C.H."/>
            <person name="Birren B.W."/>
            <person name="Borodovsky M."/>
            <person name="Burns C."/>
            <person name="Canback B."/>
            <person name="Casselton L.A."/>
            <person name="Cheng C.K."/>
            <person name="Deng J."/>
            <person name="Dietrich F.S."/>
            <person name="Fargo D.C."/>
            <person name="Farman M.L."/>
            <person name="Gathman A.C."/>
            <person name="Goldberg J."/>
            <person name="Guigo R."/>
            <person name="Hoegger P.J."/>
            <person name="Hooker J.B."/>
            <person name="Huggins A."/>
            <person name="James T.Y."/>
            <person name="Kamada T."/>
            <person name="Kilaru S."/>
            <person name="Kodira C."/>
            <person name="Kues U."/>
            <person name="Kupfer D."/>
            <person name="Kwan H.S."/>
            <person name="Lomsadze A."/>
            <person name="Li W."/>
            <person name="Lilly W.W."/>
            <person name="Ma L.J."/>
            <person name="Mackey A.J."/>
            <person name="Manning G."/>
            <person name="Martin F."/>
            <person name="Muraguchi H."/>
            <person name="Natvig D.O."/>
            <person name="Palmerini H."/>
            <person name="Ramesh M.A."/>
            <person name="Rehmeyer C.J."/>
            <person name="Roe B.A."/>
            <person name="Shenoy N."/>
            <person name="Stanke M."/>
            <person name="Ter-Hovhannisyan V."/>
            <person name="Tunlid A."/>
            <person name="Velagapudi R."/>
            <person name="Vision T.J."/>
            <person name="Zeng Q."/>
            <person name="Zolan M.E."/>
            <person name="Pukkila P.J."/>
        </authorList>
    </citation>
    <scope>NUCLEOTIDE SEQUENCE [LARGE SCALE GENOMIC DNA]</scope>
    <source>
        <strain evidence="4">Okayama-7 / 130 / ATCC MYA-4618 / FGSC 9003</strain>
    </source>
</reference>
<dbReference type="EMBL" id="AACS02000009">
    <property type="protein sequence ID" value="EAU89845.2"/>
    <property type="molecule type" value="Genomic_DNA"/>
</dbReference>
<dbReference type="InterPro" id="IPR040976">
    <property type="entry name" value="Pkinase_fungal"/>
</dbReference>
<dbReference type="Pfam" id="PF17667">
    <property type="entry name" value="Pkinase_fungal"/>
    <property type="match status" value="1"/>
</dbReference>
<feature type="compositionally biased region" description="Basic and acidic residues" evidence="1">
    <location>
        <begin position="415"/>
        <end position="426"/>
    </location>
</feature>
<dbReference type="SUPFAM" id="SSF56112">
    <property type="entry name" value="Protein kinase-like (PK-like)"/>
    <property type="match status" value="1"/>
</dbReference>
<dbReference type="Proteomes" id="UP000001861">
    <property type="component" value="Unassembled WGS sequence"/>
</dbReference>
<dbReference type="KEGG" id="cci:CC1G_15852"/>
<dbReference type="GO" id="GO:0005524">
    <property type="term" value="F:ATP binding"/>
    <property type="evidence" value="ECO:0007669"/>
    <property type="project" value="InterPro"/>
</dbReference>
<dbReference type="STRING" id="240176.A8NAU4"/>
<sequence length="426" mass="48523">MGESVRVENKGKNENKEKDFRQRDIDDLAEVLENGSFRQLFSCIVAKHIGETDPLNGLEDDPAGSYWKIIEPPPPRLPRRRCLFVYEHVCTPLNDIPSLGEAVDILRLVLIPLRLMFCAGWVHRDISPGNILAYRESPGSPWTVKLSDLEHAKRFPDPASTGAADSIIGTPYFIAYEISGRKHVYPMFQEYERDASHPVKPVPVVHCYQHDLESIWWILIWLITMRINQKLPWRFGAKHFTDKVGYGHASRRGALLTQGLAYDIDIHHSLPPVLQRSPFLIGLDRLRRHLYIGYSTRSWEAKWTDVSSYSLIASEGMNSFFDEVKASRAEWEDIELIVNSEPRPPTAHASGANKQHGKPVSNKREAGDLGGEGRVRKRARPNSTPAPAIVSGRTGPITRSMARNEGRITRSMTRRLQEEERQKKRR</sequence>
<dbReference type="GeneID" id="6008428"/>
<keyword evidence="3" id="KW-0808">Transferase</keyword>
<dbReference type="InterPro" id="IPR000719">
    <property type="entry name" value="Prot_kinase_dom"/>
</dbReference>
<evidence type="ECO:0000313" key="3">
    <source>
        <dbReference type="EMBL" id="EAU89845.2"/>
    </source>
</evidence>
<feature type="region of interest" description="Disordered" evidence="1">
    <location>
        <begin position="341"/>
        <end position="426"/>
    </location>
</feature>
<protein>
    <submittedName>
        <fullName evidence="3">Serine/threonine protein kinase</fullName>
    </submittedName>
</protein>
<proteinExistence type="predicted"/>
<dbReference type="OrthoDB" id="3271139at2759"/>
<accession>A8NAU4</accession>
<gene>
    <name evidence="3" type="ORF">CC1G_15852</name>
</gene>
<dbReference type="Gene3D" id="1.10.510.10">
    <property type="entry name" value="Transferase(Phosphotransferase) domain 1"/>
    <property type="match status" value="1"/>
</dbReference>
<keyword evidence="3" id="KW-0418">Kinase</keyword>
<dbReference type="RefSeq" id="XP_001831946.2">
    <property type="nucleotide sequence ID" value="XM_001831894.2"/>
</dbReference>
<organism evidence="3 4">
    <name type="scientific">Coprinopsis cinerea (strain Okayama-7 / 130 / ATCC MYA-4618 / FGSC 9003)</name>
    <name type="common">Inky cap fungus</name>
    <name type="synonym">Hormographiella aspergillata</name>
    <dbReference type="NCBI Taxonomy" id="240176"/>
    <lineage>
        <taxon>Eukaryota</taxon>
        <taxon>Fungi</taxon>
        <taxon>Dikarya</taxon>
        <taxon>Basidiomycota</taxon>
        <taxon>Agaricomycotina</taxon>
        <taxon>Agaricomycetes</taxon>
        <taxon>Agaricomycetidae</taxon>
        <taxon>Agaricales</taxon>
        <taxon>Agaricineae</taxon>
        <taxon>Psathyrellaceae</taxon>
        <taxon>Coprinopsis</taxon>
    </lineage>
</organism>
<dbReference type="VEuPathDB" id="FungiDB:CC1G_15852"/>
<dbReference type="InterPro" id="IPR011009">
    <property type="entry name" value="Kinase-like_dom_sf"/>
</dbReference>
<dbReference type="HOGENOM" id="CLU_011584_0_2_1"/>
<dbReference type="PROSITE" id="PS50011">
    <property type="entry name" value="PROTEIN_KINASE_DOM"/>
    <property type="match status" value="1"/>
</dbReference>
<dbReference type="AlphaFoldDB" id="A8NAU4"/>
<evidence type="ECO:0000313" key="4">
    <source>
        <dbReference type="Proteomes" id="UP000001861"/>
    </source>
</evidence>
<keyword evidence="4" id="KW-1185">Reference proteome</keyword>
<name>A8NAU4_COPC7</name>
<dbReference type="InParanoid" id="A8NAU4"/>
<keyword evidence="3" id="KW-0723">Serine/threonine-protein kinase</keyword>
<evidence type="ECO:0000259" key="2">
    <source>
        <dbReference type="PROSITE" id="PS50011"/>
    </source>
</evidence>
<feature type="compositionally biased region" description="Basic and acidic residues" evidence="1">
    <location>
        <begin position="362"/>
        <end position="374"/>
    </location>
</feature>
<comment type="caution">
    <text evidence="3">The sequence shown here is derived from an EMBL/GenBank/DDBJ whole genome shotgun (WGS) entry which is preliminary data.</text>
</comment>
<dbReference type="GO" id="GO:0004674">
    <property type="term" value="F:protein serine/threonine kinase activity"/>
    <property type="evidence" value="ECO:0007669"/>
    <property type="project" value="UniProtKB-KW"/>
</dbReference>
<evidence type="ECO:0000256" key="1">
    <source>
        <dbReference type="SAM" id="MobiDB-lite"/>
    </source>
</evidence>
<feature type="domain" description="Protein kinase" evidence="2">
    <location>
        <begin position="1"/>
        <end position="280"/>
    </location>
</feature>